<gene>
    <name evidence="1" type="ORF">A2128_01550</name>
</gene>
<sequence length="410" mass="47550">MLRVSKRALQDLEQDLERVTGKQGVLEAISEENERMIVQRLDFLGLGRHTNANKVYDALTSKIEADDFAICQASGCSLRDPGAAEKLCDFAAKLEPPQTGFFLKKEKAKQLLRNEPPKKIMAALGYTSVDEMLEKEDLLEVYSALRFLEDAEWQNTVFFRQYESLTPADFEERQIELKALHHKWAQAAERFVAKKYHNVSHLKELGVIFVIPIFLGVSGESLRLLAMLSHYLNEVKYYSDLFAHLAKRENFAYNVISLLRGDVIEDRLPPQPAEARRPRFLIIQRYLAKDDENDWRLFEPHVNPEALHWQRAEEAIVRIPEVLPNFTNGIAFWKDLGPVGDYFISETGVPLLVSFNIVDTVMALVRQKELLKYVYHHQEALWNKIFVAYYGQEEMIKQVKQNIFKGYFYM</sequence>
<dbReference type="AlphaFoldDB" id="A0A1G2C848"/>
<name>A0A1G2C848_9BACT</name>
<reference evidence="1 2" key="1">
    <citation type="journal article" date="2016" name="Nat. Commun.">
        <title>Thousands of microbial genomes shed light on interconnected biogeochemical processes in an aquifer system.</title>
        <authorList>
            <person name="Anantharaman K."/>
            <person name="Brown C.T."/>
            <person name="Hug L.A."/>
            <person name="Sharon I."/>
            <person name="Castelle C.J."/>
            <person name="Probst A.J."/>
            <person name="Thomas B.C."/>
            <person name="Singh A."/>
            <person name="Wilkins M.J."/>
            <person name="Karaoz U."/>
            <person name="Brodie E.L."/>
            <person name="Williams K.H."/>
            <person name="Hubbard S.S."/>
            <person name="Banfield J.F."/>
        </authorList>
    </citation>
    <scope>NUCLEOTIDE SEQUENCE [LARGE SCALE GENOMIC DNA]</scope>
</reference>
<proteinExistence type="predicted"/>
<dbReference type="EMBL" id="MHKV01000012">
    <property type="protein sequence ID" value="OGY97396.1"/>
    <property type="molecule type" value="Genomic_DNA"/>
</dbReference>
<evidence type="ECO:0000313" key="1">
    <source>
        <dbReference type="EMBL" id="OGY97396.1"/>
    </source>
</evidence>
<protein>
    <submittedName>
        <fullName evidence="1">Uncharacterized protein</fullName>
    </submittedName>
</protein>
<evidence type="ECO:0000313" key="2">
    <source>
        <dbReference type="Proteomes" id="UP000176349"/>
    </source>
</evidence>
<organism evidence="1 2">
    <name type="scientific">Candidatus Liptonbacteria bacterium GWC1_60_9</name>
    <dbReference type="NCBI Taxonomy" id="1798645"/>
    <lineage>
        <taxon>Bacteria</taxon>
        <taxon>Candidatus Liptoniibacteriota</taxon>
    </lineage>
</organism>
<comment type="caution">
    <text evidence="1">The sequence shown here is derived from an EMBL/GenBank/DDBJ whole genome shotgun (WGS) entry which is preliminary data.</text>
</comment>
<dbReference type="Proteomes" id="UP000176349">
    <property type="component" value="Unassembled WGS sequence"/>
</dbReference>
<accession>A0A1G2C848</accession>